<protein>
    <submittedName>
        <fullName evidence="1">Putative ovule protein</fullName>
    </submittedName>
</protein>
<proteinExistence type="predicted"/>
<name>A0A0V0H829_SOLCH</name>
<dbReference type="AlphaFoldDB" id="A0A0V0H829"/>
<organism evidence="1">
    <name type="scientific">Solanum chacoense</name>
    <name type="common">Chaco potato</name>
    <dbReference type="NCBI Taxonomy" id="4108"/>
    <lineage>
        <taxon>Eukaryota</taxon>
        <taxon>Viridiplantae</taxon>
        <taxon>Streptophyta</taxon>
        <taxon>Embryophyta</taxon>
        <taxon>Tracheophyta</taxon>
        <taxon>Spermatophyta</taxon>
        <taxon>Magnoliopsida</taxon>
        <taxon>eudicotyledons</taxon>
        <taxon>Gunneridae</taxon>
        <taxon>Pentapetalae</taxon>
        <taxon>asterids</taxon>
        <taxon>lamiids</taxon>
        <taxon>Solanales</taxon>
        <taxon>Solanaceae</taxon>
        <taxon>Solanoideae</taxon>
        <taxon>Solaneae</taxon>
        <taxon>Solanum</taxon>
    </lineage>
</organism>
<reference evidence="1" key="1">
    <citation type="submission" date="2015-12" db="EMBL/GenBank/DDBJ databases">
        <title>Gene expression during late stages of embryo sac development: a critical building block for successful pollen-pistil interactions.</title>
        <authorList>
            <person name="Liu Y."/>
            <person name="Joly V."/>
            <person name="Sabar M."/>
            <person name="Matton D.P."/>
        </authorList>
    </citation>
    <scope>NUCLEOTIDE SEQUENCE</scope>
</reference>
<accession>A0A0V0H829</accession>
<dbReference type="EMBL" id="GEDG01024798">
    <property type="protein sequence ID" value="JAP15702.1"/>
    <property type="molecule type" value="Transcribed_RNA"/>
</dbReference>
<evidence type="ECO:0000313" key="1">
    <source>
        <dbReference type="EMBL" id="JAP15702.1"/>
    </source>
</evidence>
<sequence>MFINQLEQVSLWPPTTVVLDSYQKHLTHRIIYIAHEPPGKLAGETILLGETNLTVLDTGVLTITFFEILIDLVLACEYSLLPLKQ</sequence>